<dbReference type="EMBL" id="SGPK01000173">
    <property type="protein sequence ID" value="THH06826.1"/>
    <property type="molecule type" value="Genomic_DNA"/>
</dbReference>
<dbReference type="AlphaFoldDB" id="A0A4S4L5R1"/>
<evidence type="ECO:0000313" key="2">
    <source>
        <dbReference type="Proteomes" id="UP000308199"/>
    </source>
</evidence>
<sequence>MAELICLFSYGNNATIELKTLMLNHKHGELSKKCVHVDAPCPINVWIFLHIQLEEGECLRRIGSSTASMLVVAKRTSEIVTQRTVGVEWALDREGSAALARTVAYNRDLVQLGGIPHLQVMGFYRSREANDHFTLSIFELPGSSSFTIGTTF</sequence>
<dbReference type="Proteomes" id="UP000308199">
    <property type="component" value="Unassembled WGS sequence"/>
</dbReference>
<proteinExistence type="predicted"/>
<reference evidence="1 2" key="1">
    <citation type="submission" date="2019-02" db="EMBL/GenBank/DDBJ databases">
        <title>Genome sequencing of the rare red list fungi Phellinidium pouzarii.</title>
        <authorList>
            <person name="Buettner E."/>
            <person name="Kellner H."/>
        </authorList>
    </citation>
    <scope>NUCLEOTIDE SEQUENCE [LARGE SCALE GENOMIC DNA]</scope>
    <source>
        <strain evidence="1 2">DSM 108285</strain>
    </source>
</reference>
<organism evidence="1 2">
    <name type="scientific">Phellinidium pouzarii</name>
    <dbReference type="NCBI Taxonomy" id="167371"/>
    <lineage>
        <taxon>Eukaryota</taxon>
        <taxon>Fungi</taxon>
        <taxon>Dikarya</taxon>
        <taxon>Basidiomycota</taxon>
        <taxon>Agaricomycotina</taxon>
        <taxon>Agaricomycetes</taxon>
        <taxon>Hymenochaetales</taxon>
        <taxon>Hymenochaetaceae</taxon>
        <taxon>Phellinidium</taxon>
    </lineage>
</organism>
<keyword evidence="2" id="KW-1185">Reference proteome</keyword>
<name>A0A4S4L5R1_9AGAM</name>
<protein>
    <submittedName>
        <fullName evidence="1">Uncharacterized protein</fullName>
    </submittedName>
</protein>
<comment type="caution">
    <text evidence="1">The sequence shown here is derived from an EMBL/GenBank/DDBJ whole genome shotgun (WGS) entry which is preliminary data.</text>
</comment>
<accession>A0A4S4L5R1</accession>
<gene>
    <name evidence="1" type="ORF">EW145_g3810</name>
</gene>
<evidence type="ECO:0000313" key="1">
    <source>
        <dbReference type="EMBL" id="THH06826.1"/>
    </source>
</evidence>